<dbReference type="EMBL" id="CP011002">
    <property type="protein sequence ID" value="AKO65933.1"/>
    <property type="molecule type" value="Genomic_DNA"/>
</dbReference>
<accession>A0A0H4J2F7</accession>
<dbReference type="Pfam" id="PF09723">
    <property type="entry name" value="Zn_ribbon_8"/>
    <property type="match status" value="1"/>
</dbReference>
<dbReference type="PANTHER" id="PTHR34404:SF2">
    <property type="entry name" value="CONSERVED SERINE RICH PROTEIN"/>
    <property type="match status" value="1"/>
</dbReference>
<dbReference type="NCBIfam" id="TIGR02605">
    <property type="entry name" value="CxxC_CxxC_SSSS"/>
    <property type="match status" value="1"/>
</dbReference>
<protein>
    <recommendedName>
        <fullName evidence="1">Putative regulatory protein FmdB zinc ribbon domain-containing protein</fullName>
    </recommendedName>
</protein>
<dbReference type="AlphaFoldDB" id="A0A0H4J2F7"/>
<sequence>MPIYEYKCSSCSHSDDLFLKLSEAGIKNCPACNKETFEKMLSAPAFKLNGSGWYETDFKKPVTKTEVKSTAPEASVKTDNQKNV</sequence>
<dbReference type="OrthoDB" id="9813321at2"/>
<reference evidence="2 3" key="1">
    <citation type="submission" date="2015-03" db="EMBL/GenBank/DDBJ databases">
        <title>Comparative analysis of the OM43 clade including a novel species from Red Sea uncovers genomic and metabolic diversity among marine methylotrophs.</title>
        <authorList>
            <person name="Jimenez-Infante F."/>
            <person name="Ngugi D.K."/>
            <person name="Vinu M."/>
            <person name="Alam I."/>
            <person name="Kamau A."/>
            <person name="Blom J."/>
            <person name="Bajic V.B."/>
            <person name="Stingl U."/>
        </authorList>
    </citation>
    <scope>NUCLEOTIDE SEQUENCE [LARGE SCALE GENOMIC DNA]</scope>
    <source>
        <strain evidence="2 3">MBRSH7</strain>
    </source>
</reference>
<proteinExistence type="predicted"/>
<gene>
    <name evidence="2" type="ORF">VI33_04255</name>
</gene>
<feature type="domain" description="Putative regulatory protein FmdB zinc ribbon" evidence="1">
    <location>
        <begin position="1"/>
        <end position="42"/>
    </location>
</feature>
<evidence type="ECO:0000313" key="3">
    <source>
        <dbReference type="Proteomes" id="UP000066549"/>
    </source>
</evidence>
<dbReference type="SMART" id="SM00834">
    <property type="entry name" value="CxxC_CXXC_SSSS"/>
    <property type="match status" value="1"/>
</dbReference>
<keyword evidence="3" id="KW-1185">Reference proteome</keyword>
<name>A0A0H4J2F7_9PROT</name>
<dbReference type="PANTHER" id="PTHR34404">
    <property type="entry name" value="REGULATORY PROTEIN, FMDB FAMILY"/>
    <property type="match status" value="1"/>
</dbReference>
<dbReference type="Proteomes" id="UP000066549">
    <property type="component" value="Chromosome"/>
</dbReference>
<evidence type="ECO:0000313" key="2">
    <source>
        <dbReference type="EMBL" id="AKO65933.1"/>
    </source>
</evidence>
<evidence type="ECO:0000259" key="1">
    <source>
        <dbReference type="SMART" id="SM00834"/>
    </source>
</evidence>
<organism evidence="2 3">
    <name type="scientific">Methylophilales bacterium MBRS-H7</name>
    <dbReference type="NCBI Taxonomy" id="1623450"/>
    <lineage>
        <taxon>Bacteria</taxon>
        <taxon>Pseudomonadati</taxon>
        <taxon>Pseudomonadota</taxon>
        <taxon>Betaproteobacteria</taxon>
        <taxon>Nitrosomonadales</taxon>
        <taxon>OM43 clade</taxon>
    </lineage>
</organism>
<dbReference type="InterPro" id="IPR013429">
    <property type="entry name" value="Regulatory_FmdB_Zinc_ribbon"/>
</dbReference>